<evidence type="ECO:0000313" key="1">
    <source>
        <dbReference type="EMBL" id="CAG8559280.1"/>
    </source>
</evidence>
<feature type="non-terminal residue" evidence="1">
    <location>
        <position position="1"/>
    </location>
</feature>
<organism evidence="1 2">
    <name type="scientific">Racocetra persica</name>
    <dbReference type="NCBI Taxonomy" id="160502"/>
    <lineage>
        <taxon>Eukaryota</taxon>
        <taxon>Fungi</taxon>
        <taxon>Fungi incertae sedis</taxon>
        <taxon>Mucoromycota</taxon>
        <taxon>Glomeromycotina</taxon>
        <taxon>Glomeromycetes</taxon>
        <taxon>Diversisporales</taxon>
        <taxon>Gigasporaceae</taxon>
        <taxon>Racocetra</taxon>
    </lineage>
</organism>
<protein>
    <submittedName>
        <fullName evidence="1">34454_t:CDS:1</fullName>
    </submittedName>
</protein>
<name>A0ACA9M055_9GLOM</name>
<reference evidence="1" key="1">
    <citation type="submission" date="2021-06" db="EMBL/GenBank/DDBJ databases">
        <authorList>
            <person name="Kallberg Y."/>
            <person name="Tangrot J."/>
            <person name="Rosling A."/>
        </authorList>
    </citation>
    <scope>NUCLEOTIDE SEQUENCE</scope>
    <source>
        <strain evidence="1">MA461A</strain>
    </source>
</reference>
<proteinExistence type="predicted"/>
<evidence type="ECO:0000313" key="2">
    <source>
        <dbReference type="Proteomes" id="UP000789920"/>
    </source>
</evidence>
<dbReference type="Proteomes" id="UP000789920">
    <property type="component" value="Unassembled WGS sequence"/>
</dbReference>
<keyword evidence="2" id="KW-1185">Reference proteome</keyword>
<gene>
    <name evidence="1" type="ORF">RPERSI_LOCUS4296</name>
</gene>
<comment type="caution">
    <text evidence="1">The sequence shown here is derived from an EMBL/GenBank/DDBJ whole genome shotgun (WGS) entry which is preliminary data.</text>
</comment>
<accession>A0ACA9M055</accession>
<dbReference type="EMBL" id="CAJVQC010005823">
    <property type="protein sequence ID" value="CAG8559280.1"/>
    <property type="molecule type" value="Genomic_DNA"/>
</dbReference>
<sequence length="115" mass="13329">NFYIRNSPEINDSYINYCTNKDDIMKTDKANESLQIEFATNNESSEYTRPMLSLIKHLFKYKEKVPKLDKGKPNISVQWVVKCNQAFNIVKDDKLKAIFTYLEPQATTPSADSIK</sequence>